<protein>
    <recommendedName>
        <fullName evidence="3">Secreted protein</fullName>
    </recommendedName>
</protein>
<organism evidence="1 2">
    <name type="scientific">Larinioides sclopetarius</name>
    <dbReference type="NCBI Taxonomy" id="280406"/>
    <lineage>
        <taxon>Eukaryota</taxon>
        <taxon>Metazoa</taxon>
        <taxon>Ecdysozoa</taxon>
        <taxon>Arthropoda</taxon>
        <taxon>Chelicerata</taxon>
        <taxon>Arachnida</taxon>
        <taxon>Araneae</taxon>
        <taxon>Araneomorphae</taxon>
        <taxon>Entelegynae</taxon>
        <taxon>Araneoidea</taxon>
        <taxon>Araneidae</taxon>
        <taxon>Larinioides</taxon>
    </lineage>
</organism>
<accession>A0AAV2BEZ3</accession>
<dbReference type="EMBL" id="CAXIEN010000354">
    <property type="protein sequence ID" value="CAL1294805.1"/>
    <property type="molecule type" value="Genomic_DNA"/>
</dbReference>
<keyword evidence="2" id="KW-1185">Reference proteome</keyword>
<sequence>MVPLARSTPLSSLGVCRSSGRSFGTVRWCLSCCCRRRVEALKVFLGDRPLKVSPWKKIYTVRSSDSCRDGKAAGLQTYIPFKPRGY</sequence>
<evidence type="ECO:0000313" key="1">
    <source>
        <dbReference type="EMBL" id="CAL1294805.1"/>
    </source>
</evidence>
<evidence type="ECO:0000313" key="2">
    <source>
        <dbReference type="Proteomes" id="UP001497382"/>
    </source>
</evidence>
<evidence type="ECO:0008006" key="3">
    <source>
        <dbReference type="Google" id="ProtNLM"/>
    </source>
</evidence>
<reference evidence="1 2" key="1">
    <citation type="submission" date="2024-04" db="EMBL/GenBank/DDBJ databases">
        <authorList>
            <person name="Rising A."/>
            <person name="Reimegard J."/>
            <person name="Sonavane S."/>
            <person name="Akerstrom W."/>
            <person name="Nylinder S."/>
            <person name="Hedman E."/>
            <person name="Kallberg Y."/>
        </authorList>
    </citation>
    <scope>NUCLEOTIDE SEQUENCE [LARGE SCALE GENOMIC DNA]</scope>
</reference>
<dbReference type="AlphaFoldDB" id="A0AAV2BEZ3"/>
<comment type="caution">
    <text evidence="1">The sequence shown here is derived from an EMBL/GenBank/DDBJ whole genome shotgun (WGS) entry which is preliminary data.</text>
</comment>
<proteinExistence type="predicted"/>
<gene>
    <name evidence="1" type="ORF">LARSCL_LOCUS18921</name>
</gene>
<dbReference type="Proteomes" id="UP001497382">
    <property type="component" value="Unassembled WGS sequence"/>
</dbReference>
<name>A0AAV2BEZ3_9ARAC</name>